<feature type="transmembrane region" description="Helical" evidence="15">
    <location>
        <begin position="1014"/>
        <end position="1035"/>
    </location>
</feature>
<comment type="subcellular location">
    <subcellularLocation>
        <location evidence="1 15">Membrane</location>
        <topology evidence="1 15">Multi-pass membrane protein</topology>
    </subcellularLocation>
</comment>
<dbReference type="Pfam" id="PF16209">
    <property type="entry name" value="PhoLip_ATPase_N"/>
    <property type="match status" value="1"/>
</dbReference>
<evidence type="ECO:0000256" key="10">
    <source>
        <dbReference type="ARBA" id="ARBA00023136"/>
    </source>
</evidence>
<accession>A0A699YX46</accession>
<dbReference type="InterPro" id="IPR036412">
    <property type="entry name" value="HAD-like_sf"/>
</dbReference>
<feature type="binding site" evidence="13">
    <location>
        <position position="808"/>
    </location>
    <ligand>
        <name>ATP</name>
        <dbReference type="ChEBI" id="CHEBI:30616"/>
    </ligand>
</feature>
<dbReference type="InterPro" id="IPR006539">
    <property type="entry name" value="P-type_ATPase_IV"/>
</dbReference>
<comment type="similarity">
    <text evidence="2 15">Belongs to the cation transport ATPase (P-type) (TC 3.A.3) family. Type IV subfamily.</text>
</comment>
<feature type="binding site" evidence="13">
    <location>
        <position position="673"/>
    </location>
    <ligand>
        <name>ATP</name>
        <dbReference type="ChEBI" id="CHEBI:30616"/>
    </ligand>
</feature>
<dbReference type="InterPro" id="IPR023298">
    <property type="entry name" value="ATPase_P-typ_TM_dom_sf"/>
</dbReference>
<keyword evidence="7 14" id="KW-0460">Magnesium</keyword>
<evidence type="ECO:0000256" key="13">
    <source>
        <dbReference type="PIRSR" id="PIRSR606539-2"/>
    </source>
</evidence>
<keyword evidence="8 15" id="KW-1278">Translocase</keyword>
<dbReference type="FunFam" id="2.70.150.10:FF:000054">
    <property type="entry name" value="Phospholipid-transporting ATPase"/>
    <property type="match status" value="1"/>
</dbReference>
<feature type="binding site" evidence="14">
    <location>
        <position position="403"/>
    </location>
    <ligand>
        <name>Mg(2+)</name>
        <dbReference type="ChEBI" id="CHEBI:18420"/>
    </ligand>
</feature>
<dbReference type="SFLD" id="SFLDG00002">
    <property type="entry name" value="C1.7:_P-type_atpase_like"/>
    <property type="match status" value="1"/>
</dbReference>
<feature type="domain" description="P-type ATPase C-terminal" evidence="17">
    <location>
        <begin position="831"/>
        <end position="1082"/>
    </location>
</feature>
<feature type="binding site" evidence="13">
    <location>
        <position position="512"/>
    </location>
    <ligand>
        <name>ATP</name>
        <dbReference type="ChEBI" id="CHEBI:30616"/>
    </ligand>
</feature>
<dbReference type="GO" id="GO:0045332">
    <property type="term" value="P:phospholipid translocation"/>
    <property type="evidence" value="ECO:0007669"/>
    <property type="project" value="TreeGrafter"/>
</dbReference>
<dbReference type="GO" id="GO:0140326">
    <property type="term" value="F:ATPase-coupled intramembrane lipid transporter activity"/>
    <property type="evidence" value="ECO:0007669"/>
    <property type="project" value="UniProtKB-EC"/>
</dbReference>
<evidence type="ECO:0000256" key="8">
    <source>
        <dbReference type="ARBA" id="ARBA00022967"/>
    </source>
</evidence>
<evidence type="ECO:0000313" key="19">
    <source>
        <dbReference type="Proteomes" id="UP000485058"/>
    </source>
</evidence>
<feature type="binding site" evidence="13">
    <location>
        <position position="672"/>
    </location>
    <ligand>
        <name>ATP</name>
        <dbReference type="ChEBI" id="CHEBI:30616"/>
    </ligand>
</feature>
<feature type="binding site" evidence="13">
    <location>
        <position position="617"/>
    </location>
    <ligand>
        <name>ATP</name>
        <dbReference type="ChEBI" id="CHEBI:30616"/>
    </ligand>
</feature>
<dbReference type="SFLD" id="SFLDS00003">
    <property type="entry name" value="Haloacid_Dehalogenase"/>
    <property type="match status" value="1"/>
</dbReference>
<dbReference type="InterPro" id="IPR023214">
    <property type="entry name" value="HAD_sf"/>
</dbReference>
<feature type="transmembrane region" description="Helical" evidence="15">
    <location>
        <begin position="280"/>
        <end position="301"/>
    </location>
</feature>
<dbReference type="GO" id="GO:0005886">
    <property type="term" value="C:plasma membrane"/>
    <property type="evidence" value="ECO:0007669"/>
    <property type="project" value="TreeGrafter"/>
</dbReference>
<dbReference type="NCBIfam" id="TIGR01652">
    <property type="entry name" value="ATPase-Plipid"/>
    <property type="match status" value="1"/>
</dbReference>
<feature type="transmembrane region" description="Helical" evidence="15">
    <location>
        <begin position="985"/>
        <end position="1002"/>
    </location>
</feature>
<feature type="binding site" evidence="14">
    <location>
        <position position="805"/>
    </location>
    <ligand>
        <name>Mg(2+)</name>
        <dbReference type="ChEBI" id="CHEBI:18420"/>
    </ligand>
</feature>
<dbReference type="Gene3D" id="3.40.1110.10">
    <property type="entry name" value="Calcium-transporting ATPase, cytoplasmic domain N"/>
    <property type="match status" value="1"/>
</dbReference>
<dbReference type="InterPro" id="IPR044492">
    <property type="entry name" value="P_typ_ATPase_HD_dom"/>
</dbReference>
<dbReference type="AlphaFoldDB" id="A0A699YX46"/>
<evidence type="ECO:0000256" key="6">
    <source>
        <dbReference type="ARBA" id="ARBA00022840"/>
    </source>
</evidence>
<dbReference type="GO" id="GO:0016887">
    <property type="term" value="F:ATP hydrolysis activity"/>
    <property type="evidence" value="ECO:0007669"/>
    <property type="project" value="InterPro"/>
</dbReference>
<feature type="binding site" evidence="13">
    <location>
        <position position="402"/>
    </location>
    <ligand>
        <name>ATP</name>
        <dbReference type="ChEBI" id="CHEBI:30616"/>
    </ligand>
</feature>
<dbReference type="InterPro" id="IPR008250">
    <property type="entry name" value="ATPase_P-typ_transduc_dom_A_sf"/>
</dbReference>
<feature type="binding site" evidence="13">
    <location>
        <position position="401"/>
    </location>
    <ligand>
        <name>ATP</name>
        <dbReference type="ChEBI" id="CHEBI:30616"/>
    </ligand>
</feature>
<feature type="domain" description="P-type ATPase N-terminal" evidence="16">
    <location>
        <begin position="22"/>
        <end position="82"/>
    </location>
</feature>
<evidence type="ECO:0000256" key="3">
    <source>
        <dbReference type="ARBA" id="ARBA00022692"/>
    </source>
</evidence>
<keyword evidence="6 13" id="KW-0067">ATP-binding</keyword>
<gene>
    <name evidence="18" type="ORF">HaLaN_07737</name>
</gene>
<comment type="cofactor">
    <cofactor evidence="14">
        <name>Mg(2+)</name>
        <dbReference type="ChEBI" id="CHEBI:18420"/>
    </cofactor>
</comment>
<feature type="active site" description="4-aspartylphosphate intermediate" evidence="12">
    <location>
        <position position="401"/>
    </location>
</feature>
<keyword evidence="4 14" id="KW-0479">Metal-binding</keyword>
<dbReference type="InterPro" id="IPR023299">
    <property type="entry name" value="ATPase_P-typ_cyto_dom_N"/>
</dbReference>
<dbReference type="FunFam" id="3.40.1110.10:FF:000029">
    <property type="entry name" value="Phospholipid-transporting ATPase"/>
    <property type="match status" value="1"/>
</dbReference>
<evidence type="ECO:0000259" key="17">
    <source>
        <dbReference type="Pfam" id="PF16212"/>
    </source>
</evidence>
<evidence type="ECO:0000313" key="18">
    <source>
        <dbReference type="EMBL" id="GFH12108.1"/>
    </source>
</evidence>
<reference evidence="18 19" key="1">
    <citation type="submission" date="2020-02" db="EMBL/GenBank/DDBJ databases">
        <title>Draft genome sequence of Haematococcus lacustris strain NIES-144.</title>
        <authorList>
            <person name="Morimoto D."/>
            <person name="Nakagawa S."/>
            <person name="Yoshida T."/>
            <person name="Sawayama S."/>
        </authorList>
    </citation>
    <scope>NUCLEOTIDE SEQUENCE [LARGE SCALE GENOMIC DNA]</scope>
    <source>
        <strain evidence="18 19">NIES-144</strain>
    </source>
</reference>
<dbReference type="PROSITE" id="PS00154">
    <property type="entry name" value="ATPASE_E1_E2"/>
    <property type="match status" value="1"/>
</dbReference>
<feature type="binding site" evidence="13">
    <location>
        <position position="580"/>
    </location>
    <ligand>
        <name>ATP</name>
        <dbReference type="ChEBI" id="CHEBI:30616"/>
    </ligand>
</feature>
<keyword evidence="3 15" id="KW-0812">Transmembrane</keyword>
<dbReference type="NCBIfam" id="TIGR01494">
    <property type="entry name" value="ATPase_P-type"/>
    <property type="match status" value="2"/>
</dbReference>
<keyword evidence="19" id="KW-1185">Reference proteome</keyword>
<feature type="binding site" evidence="13">
    <location>
        <position position="809"/>
    </location>
    <ligand>
        <name>ATP</name>
        <dbReference type="ChEBI" id="CHEBI:30616"/>
    </ligand>
</feature>
<comment type="catalytic activity">
    <reaction evidence="11 15">
        <text>ATP + H2O + phospholipidSide 1 = ADP + phosphate + phospholipidSide 2.</text>
        <dbReference type="EC" id="7.6.2.1"/>
    </reaction>
</comment>
<protein>
    <recommendedName>
        <fullName evidence="15">Phospholipid-transporting ATPase</fullName>
        <ecNumber evidence="15">7.6.2.1</ecNumber>
    </recommendedName>
</protein>
<keyword evidence="5 13" id="KW-0547">Nucleotide-binding</keyword>
<evidence type="ECO:0000256" key="7">
    <source>
        <dbReference type="ARBA" id="ARBA00022842"/>
    </source>
</evidence>
<dbReference type="SFLD" id="SFLDF00027">
    <property type="entry name" value="p-type_atpase"/>
    <property type="match status" value="1"/>
</dbReference>
<sequence length="1266" mass="142268">MRKFSLCGSRGEAETVRSISLNSGAAHETYLDNFTRTTKYTLITFLPKALFEQYRRVANIYFTIVAALSLTEFSPVRPWTTWTPLVLVLGVSIIKEAVEDYKRYKADNEVNNRAVQVLDPGSKQFVTRRWMDVRVGEIIIIHKDEYVPADVLFLSSEQEEGTCYVETMNLDGETNLKIKKALDETKDFKHATFADFTCDLQCEPPNSRLYQFTGNLLLPAPVARKVPISPAAIILRGCSLRNTERIFGAVIYAGHESKIFKNSTQAPSKRSTIERIVDKIIIFMFSLLFSMCICGCIYYGAWVGSSLDDAWYLAPWEKAVGADSSKPVTAGITNFITVFILYGYLIPISLYVSMEMVKIVQSMVFIAADLSMYHAETDTPALARTSNLNEELGMVNTVLSDKTGTLTRNVMEFFKCSVAGISYGTGVTEIERSNAARKGLPIPRVDTTAGAVYRESFFNFYDARMLGGAWTKQPDTQTIEMFWRLLAVCHTVIPDGPQTQQDIKYEAESPDEAALVVAAKVCGFFFYKRTNTAVYVREHTAQGTRNVQYEVLNILEFNSTRKRMSVIVQSDEGKLILFCKGADTVIYERLDHKHPQNAAYKEATTAHMEEYGSAGLRTLCLAYMELDPDFYQTWQQKFVEAKTSMTDRDAKEGVPQCIKQMADGGIRLWVLTGDKMETAINIGFACSLITDEQQQFIVTAYFADVDEMEMAGHMEEAAKLANQRVEEQLRKVAATMKENGRLHQYALVIDGKALSYALSDRLSALFLEVGLQCAAVICCRVSPLQKALVTGLVRSHGDVTLAIGDGANDVGMIQRAHIGVGISGQEGMQAVMSADFAIAQFRYLTPLLMVHGRWNYKRLTRMINFFFYKNLLFGITIFCFNAFTAFSGQYLYNDFYMTLFNVIFTALTPIVIGMFDRDLDRNIALRYPQLYKQGQNNTYFGFWQIAGWLFTSTYQAAVIMVLVLVGCGSHVISHPNGQPFTMWETGVLMFSVVVVTVHFQVAQVEEQWTWLHHLSIWLSQAVWWLYLLAYGAFPLSLASDLYHLFLGIVAGNPQYWLYLLLIPIACQLPDFFWRQIRRLVAPDNHHILQELMLLERRQGGVARTVSSVREPVAGKDDLMDTKAIGLRVFGNKQNINTGYVPPYHRDSRYYNFRITNPWKGSHPSATAMAAPVTTSPKHDKGSAGLLAQAENPVLRNLDQELTVNPMRGRARQPGHLSRVVAGAGQHEQGSQPVPHSIAVAEGTALYPEDVAMLSTYAAVLYRQPRS</sequence>
<dbReference type="InterPro" id="IPR018303">
    <property type="entry name" value="ATPase_P-typ_P_site"/>
</dbReference>
<feature type="transmembrane region" description="Helical" evidence="15">
    <location>
        <begin position="936"/>
        <end position="965"/>
    </location>
</feature>
<feature type="transmembrane region" description="Helical" evidence="15">
    <location>
        <begin position="863"/>
        <end position="883"/>
    </location>
</feature>
<dbReference type="InterPro" id="IPR032630">
    <property type="entry name" value="P_typ_ATPase_c"/>
</dbReference>
<dbReference type="Pfam" id="PF16212">
    <property type="entry name" value="PhoLip_ATPase_C"/>
    <property type="match status" value="1"/>
</dbReference>
<feature type="binding site" evidence="13">
    <location>
        <position position="403"/>
    </location>
    <ligand>
        <name>ATP</name>
        <dbReference type="ChEBI" id="CHEBI:30616"/>
    </ligand>
</feature>
<feature type="binding site" evidence="14">
    <location>
        <position position="401"/>
    </location>
    <ligand>
        <name>Mg(2+)</name>
        <dbReference type="ChEBI" id="CHEBI:18420"/>
    </ligand>
</feature>
<evidence type="ECO:0000256" key="12">
    <source>
        <dbReference type="PIRSR" id="PIRSR606539-1"/>
    </source>
</evidence>
<dbReference type="EMBL" id="BLLF01000469">
    <property type="protein sequence ID" value="GFH12108.1"/>
    <property type="molecule type" value="Genomic_DNA"/>
</dbReference>
<dbReference type="InterPro" id="IPR032631">
    <property type="entry name" value="P-type_ATPase_N"/>
</dbReference>
<evidence type="ECO:0000256" key="4">
    <source>
        <dbReference type="ARBA" id="ARBA00022723"/>
    </source>
</evidence>
<feature type="binding site" evidence="13">
    <location>
        <position position="786"/>
    </location>
    <ligand>
        <name>ATP</name>
        <dbReference type="ChEBI" id="CHEBI:30616"/>
    </ligand>
</feature>
<feature type="binding site" evidence="13">
    <location>
        <position position="780"/>
    </location>
    <ligand>
        <name>ATP</name>
        <dbReference type="ChEBI" id="CHEBI:30616"/>
    </ligand>
</feature>
<dbReference type="GO" id="GO:0000287">
    <property type="term" value="F:magnesium ion binding"/>
    <property type="evidence" value="ECO:0007669"/>
    <property type="project" value="UniProtKB-UniRule"/>
</dbReference>
<evidence type="ECO:0000256" key="2">
    <source>
        <dbReference type="ARBA" id="ARBA00008109"/>
    </source>
</evidence>
<dbReference type="PANTHER" id="PTHR24092:SF150">
    <property type="entry name" value="PHOSPHOLIPID-TRANSPORTING ATPASE"/>
    <property type="match status" value="1"/>
</dbReference>
<comment type="caution">
    <text evidence="18">The sequence shown here is derived from an EMBL/GenBank/DDBJ whole genome shotgun (WGS) entry which is preliminary data.</text>
</comment>
<dbReference type="InterPro" id="IPR001757">
    <property type="entry name" value="P_typ_ATPase"/>
</dbReference>
<feature type="transmembrane region" description="Helical" evidence="15">
    <location>
        <begin position="332"/>
        <end position="353"/>
    </location>
</feature>
<name>A0A699YX46_HAELA</name>
<feature type="binding site" evidence="13">
    <location>
        <position position="557"/>
    </location>
    <ligand>
        <name>ATP</name>
        <dbReference type="ChEBI" id="CHEBI:30616"/>
    </ligand>
</feature>
<evidence type="ECO:0000256" key="1">
    <source>
        <dbReference type="ARBA" id="ARBA00004141"/>
    </source>
</evidence>
<organism evidence="18 19">
    <name type="scientific">Haematococcus lacustris</name>
    <name type="common">Green alga</name>
    <name type="synonym">Haematococcus pluvialis</name>
    <dbReference type="NCBI Taxonomy" id="44745"/>
    <lineage>
        <taxon>Eukaryota</taxon>
        <taxon>Viridiplantae</taxon>
        <taxon>Chlorophyta</taxon>
        <taxon>core chlorophytes</taxon>
        <taxon>Chlorophyceae</taxon>
        <taxon>CS clade</taxon>
        <taxon>Chlamydomonadales</taxon>
        <taxon>Haematococcaceae</taxon>
        <taxon>Haematococcus</taxon>
    </lineage>
</organism>
<dbReference type="Gene3D" id="3.40.50.1000">
    <property type="entry name" value="HAD superfamily/HAD-like"/>
    <property type="match status" value="1"/>
</dbReference>
<dbReference type="PRINTS" id="PR00119">
    <property type="entry name" value="CATATPASE"/>
</dbReference>
<dbReference type="PANTHER" id="PTHR24092">
    <property type="entry name" value="PROBABLE PHOSPHOLIPID-TRANSPORTING ATPASE"/>
    <property type="match status" value="1"/>
</dbReference>
<evidence type="ECO:0000256" key="9">
    <source>
        <dbReference type="ARBA" id="ARBA00022989"/>
    </source>
</evidence>
<dbReference type="FunFam" id="3.40.50.1000:FF:000014">
    <property type="entry name" value="Phospholipid-transporting ATPase"/>
    <property type="match status" value="1"/>
</dbReference>
<dbReference type="EC" id="7.6.2.1" evidence="15"/>
<dbReference type="SUPFAM" id="SSF81653">
    <property type="entry name" value="Calcium ATPase, transduction domain A"/>
    <property type="match status" value="1"/>
</dbReference>
<feature type="transmembrane region" description="Helical" evidence="15">
    <location>
        <begin position="1055"/>
        <end position="1073"/>
    </location>
</feature>
<dbReference type="Proteomes" id="UP000485058">
    <property type="component" value="Unassembled WGS sequence"/>
</dbReference>
<proteinExistence type="inferred from homology"/>
<dbReference type="CDD" id="cd02073">
    <property type="entry name" value="P-type_ATPase_APLT_Dnf-like"/>
    <property type="match status" value="1"/>
</dbReference>
<keyword evidence="9 15" id="KW-1133">Transmembrane helix</keyword>
<evidence type="ECO:0000256" key="14">
    <source>
        <dbReference type="PIRSR" id="PIRSR606539-3"/>
    </source>
</evidence>
<dbReference type="GO" id="GO:0005524">
    <property type="term" value="F:ATP binding"/>
    <property type="evidence" value="ECO:0007669"/>
    <property type="project" value="UniProtKB-UniRule"/>
</dbReference>
<evidence type="ECO:0000256" key="11">
    <source>
        <dbReference type="ARBA" id="ARBA00034036"/>
    </source>
</evidence>
<dbReference type="SUPFAM" id="SSF56784">
    <property type="entry name" value="HAD-like"/>
    <property type="match status" value="1"/>
</dbReference>
<feature type="binding site" evidence="13">
    <location>
        <position position="674"/>
    </location>
    <ligand>
        <name>ATP</name>
        <dbReference type="ChEBI" id="CHEBI:30616"/>
    </ligand>
</feature>
<feature type="transmembrane region" description="Helical" evidence="15">
    <location>
        <begin position="895"/>
        <end position="915"/>
    </location>
</feature>
<dbReference type="SUPFAM" id="SSF81665">
    <property type="entry name" value="Calcium ATPase, transmembrane domain M"/>
    <property type="match status" value="1"/>
</dbReference>
<feature type="binding site" evidence="14">
    <location>
        <position position="809"/>
    </location>
    <ligand>
        <name>Mg(2+)</name>
        <dbReference type="ChEBI" id="CHEBI:18420"/>
    </ligand>
</feature>
<evidence type="ECO:0000256" key="5">
    <source>
        <dbReference type="ARBA" id="ARBA00022741"/>
    </source>
</evidence>
<evidence type="ECO:0000259" key="16">
    <source>
        <dbReference type="Pfam" id="PF16209"/>
    </source>
</evidence>
<dbReference type="Pfam" id="PF13246">
    <property type="entry name" value="Cation_ATPase"/>
    <property type="match status" value="1"/>
</dbReference>
<evidence type="ECO:0000256" key="15">
    <source>
        <dbReference type="RuleBase" id="RU362033"/>
    </source>
</evidence>
<dbReference type="SUPFAM" id="SSF81660">
    <property type="entry name" value="Metal cation-transporting ATPase, ATP-binding domain N"/>
    <property type="match status" value="1"/>
</dbReference>
<keyword evidence="10 15" id="KW-0472">Membrane</keyword>
<dbReference type="Gene3D" id="2.70.150.10">
    <property type="entry name" value="Calcium-transporting ATPase, cytoplasmic transduction domain A"/>
    <property type="match status" value="1"/>
</dbReference>